<dbReference type="InterPro" id="IPR044643">
    <property type="entry name" value="TrpF_fam"/>
</dbReference>
<dbReference type="SUPFAM" id="SSF51366">
    <property type="entry name" value="Ribulose-phoshate binding barrel"/>
    <property type="match status" value="1"/>
</dbReference>
<name>A0ABV2M787_9FIRM</name>
<dbReference type="PANTHER" id="PTHR42894">
    <property type="entry name" value="N-(5'-PHOSPHORIBOSYL)ANTHRANILATE ISOMERASE"/>
    <property type="match status" value="1"/>
</dbReference>
<evidence type="ECO:0000259" key="10">
    <source>
        <dbReference type="Pfam" id="PF00697"/>
    </source>
</evidence>
<accession>A0ABV2M787</accession>
<dbReference type="EC" id="5.3.1.24" evidence="3 9"/>
<comment type="pathway">
    <text evidence="2 9">Amino-acid biosynthesis; L-tryptophan biosynthesis; L-tryptophan from chorismate: step 3/5.</text>
</comment>
<dbReference type="Pfam" id="PF00697">
    <property type="entry name" value="PRAI"/>
    <property type="match status" value="1"/>
</dbReference>
<evidence type="ECO:0000256" key="6">
    <source>
        <dbReference type="ARBA" id="ARBA00022822"/>
    </source>
</evidence>
<keyword evidence="12" id="KW-1185">Reference proteome</keyword>
<evidence type="ECO:0000256" key="5">
    <source>
        <dbReference type="ARBA" id="ARBA00022605"/>
    </source>
</evidence>
<dbReference type="RefSeq" id="WP_257465083.1">
    <property type="nucleotide sequence ID" value="NZ_BAABXP010000003.1"/>
</dbReference>
<reference evidence="11 12" key="1">
    <citation type="submission" date="2024-06" db="EMBL/GenBank/DDBJ databases">
        <title>Genomic Encyclopedia of Type Strains, Phase IV (KMG-IV): sequencing the most valuable type-strain genomes for metagenomic binning, comparative biology and taxonomic classification.</title>
        <authorList>
            <person name="Goeker M."/>
        </authorList>
    </citation>
    <scope>NUCLEOTIDE SEQUENCE [LARGE SCALE GENOMIC DNA]</scope>
    <source>
        <strain evidence="11 12">DSM 29492</strain>
    </source>
</reference>
<evidence type="ECO:0000256" key="7">
    <source>
        <dbReference type="ARBA" id="ARBA00023141"/>
    </source>
</evidence>
<proteinExistence type="inferred from homology"/>
<organism evidence="11 12">
    <name type="scientific">Blautia caecimuris</name>
    <dbReference type="NCBI Taxonomy" id="1796615"/>
    <lineage>
        <taxon>Bacteria</taxon>
        <taxon>Bacillati</taxon>
        <taxon>Bacillota</taxon>
        <taxon>Clostridia</taxon>
        <taxon>Lachnospirales</taxon>
        <taxon>Lachnospiraceae</taxon>
        <taxon>Blautia</taxon>
    </lineage>
</organism>
<protein>
    <recommendedName>
        <fullName evidence="4 9">N-(5'-phosphoribosyl)anthranilate isomerase</fullName>
        <shortName evidence="9">PRAI</shortName>
        <ecNumber evidence="3 9">5.3.1.24</ecNumber>
    </recommendedName>
</protein>
<dbReference type="GO" id="GO:0004640">
    <property type="term" value="F:phosphoribosylanthranilate isomerase activity"/>
    <property type="evidence" value="ECO:0007669"/>
    <property type="project" value="UniProtKB-EC"/>
</dbReference>
<comment type="caution">
    <text evidence="11">The sequence shown here is derived from an EMBL/GenBank/DDBJ whole genome shotgun (WGS) entry which is preliminary data.</text>
</comment>
<evidence type="ECO:0000256" key="8">
    <source>
        <dbReference type="ARBA" id="ARBA00023235"/>
    </source>
</evidence>
<dbReference type="EMBL" id="JBEPMJ010000020">
    <property type="protein sequence ID" value="MET3751352.1"/>
    <property type="molecule type" value="Genomic_DNA"/>
</dbReference>
<evidence type="ECO:0000313" key="11">
    <source>
        <dbReference type="EMBL" id="MET3751352.1"/>
    </source>
</evidence>
<keyword evidence="5 9" id="KW-0028">Amino-acid biosynthesis</keyword>
<evidence type="ECO:0000256" key="1">
    <source>
        <dbReference type="ARBA" id="ARBA00001164"/>
    </source>
</evidence>
<keyword evidence="7 9" id="KW-0057">Aromatic amino acid biosynthesis</keyword>
<dbReference type="PANTHER" id="PTHR42894:SF1">
    <property type="entry name" value="N-(5'-PHOSPHORIBOSYL)ANTHRANILATE ISOMERASE"/>
    <property type="match status" value="1"/>
</dbReference>
<evidence type="ECO:0000256" key="4">
    <source>
        <dbReference type="ARBA" id="ARBA00022272"/>
    </source>
</evidence>
<keyword evidence="8 9" id="KW-0413">Isomerase</keyword>
<dbReference type="Gene3D" id="3.20.20.70">
    <property type="entry name" value="Aldolase class I"/>
    <property type="match status" value="1"/>
</dbReference>
<evidence type="ECO:0000313" key="12">
    <source>
        <dbReference type="Proteomes" id="UP001549106"/>
    </source>
</evidence>
<evidence type="ECO:0000256" key="9">
    <source>
        <dbReference type="HAMAP-Rule" id="MF_00135"/>
    </source>
</evidence>
<comment type="similarity">
    <text evidence="9">Belongs to the TrpF family.</text>
</comment>
<comment type="catalytic activity">
    <reaction evidence="1 9">
        <text>N-(5-phospho-beta-D-ribosyl)anthranilate = 1-(2-carboxyphenylamino)-1-deoxy-D-ribulose 5-phosphate</text>
        <dbReference type="Rhea" id="RHEA:21540"/>
        <dbReference type="ChEBI" id="CHEBI:18277"/>
        <dbReference type="ChEBI" id="CHEBI:58613"/>
        <dbReference type="EC" id="5.3.1.24"/>
    </reaction>
</comment>
<dbReference type="Proteomes" id="UP001549106">
    <property type="component" value="Unassembled WGS sequence"/>
</dbReference>
<feature type="domain" description="N-(5'phosphoribosyl) anthranilate isomerase (PRAI)" evidence="10">
    <location>
        <begin position="5"/>
        <end position="193"/>
    </location>
</feature>
<keyword evidence="6 9" id="KW-0822">Tryptophan biosynthesis</keyword>
<dbReference type="HAMAP" id="MF_00135">
    <property type="entry name" value="PRAI"/>
    <property type="match status" value="1"/>
</dbReference>
<gene>
    <name evidence="9" type="primary">trpF</name>
    <name evidence="11" type="ORF">ABID24_002611</name>
</gene>
<dbReference type="InterPro" id="IPR011060">
    <property type="entry name" value="RibuloseP-bd_barrel"/>
</dbReference>
<dbReference type="InterPro" id="IPR001240">
    <property type="entry name" value="PRAI_dom"/>
</dbReference>
<evidence type="ECO:0000256" key="2">
    <source>
        <dbReference type="ARBA" id="ARBA00004664"/>
    </source>
</evidence>
<sequence>MTKIKLCGLSRLCDIEAVNELRPEYVGFVFVNTSKRYISQEKAKELKKRLAPEIKTVGVFADKHPEQIAEICRKGIVDMVQLHGGEDEAYIRRLKALMAQPVIRAFCIRTAEDVDKAEKCSADYILLDSGAGSGTTFDWELVQNVERPYFLAGGLHIGNIKKAVEQLNPYGVDVSSGVETDGWKDKRKMQALIAAVRKKEG</sequence>
<dbReference type="CDD" id="cd00405">
    <property type="entry name" value="PRAI"/>
    <property type="match status" value="1"/>
</dbReference>
<evidence type="ECO:0000256" key="3">
    <source>
        <dbReference type="ARBA" id="ARBA00012572"/>
    </source>
</evidence>
<dbReference type="InterPro" id="IPR013785">
    <property type="entry name" value="Aldolase_TIM"/>
</dbReference>